<evidence type="ECO:0000313" key="4">
    <source>
        <dbReference type="Proteomes" id="UP000679992"/>
    </source>
</evidence>
<protein>
    <recommendedName>
        <fullName evidence="5">Esterase</fullName>
    </recommendedName>
</protein>
<proteinExistence type="inferred from homology"/>
<dbReference type="InterPro" id="IPR000801">
    <property type="entry name" value="Esterase-like"/>
</dbReference>
<gene>
    <name evidence="3" type="ORF">J42TS3_31440</name>
</gene>
<evidence type="ECO:0000256" key="1">
    <source>
        <dbReference type="ARBA" id="ARBA00005622"/>
    </source>
</evidence>
<reference evidence="3 4" key="1">
    <citation type="submission" date="2021-03" db="EMBL/GenBank/DDBJ databases">
        <title>Antimicrobial resistance genes in bacteria isolated from Japanese honey, and their potential for conferring macrolide and lincosamide resistance in the American foulbrood pathogen Paenibacillus larvae.</title>
        <authorList>
            <person name="Okamoto M."/>
            <person name="Kumagai M."/>
            <person name="Kanamori H."/>
            <person name="Takamatsu D."/>
        </authorList>
    </citation>
    <scope>NUCLEOTIDE SEQUENCE [LARGE SCALE GENOMIC DNA]</scope>
    <source>
        <strain evidence="3 4">J42TS3</strain>
    </source>
</reference>
<dbReference type="EMBL" id="BOSL01000009">
    <property type="protein sequence ID" value="GIP54109.1"/>
    <property type="molecule type" value="Genomic_DNA"/>
</dbReference>
<dbReference type="RefSeq" id="WP_213655476.1">
    <property type="nucleotide sequence ID" value="NZ_BOSL01000009.1"/>
</dbReference>
<comment type="similarity">
    <text evidence="1">Belongs to the esterase D family.</text>
</comment>
<dbReference type="Gene3D" id="3.40.50.1820">
    <property type="entry name" value="alpha/beta hydrolase"/>
    <property type="match status" value="2"/>
</dbReference>
<dbReference type="PANTHER" id="PTHR40841:SF2">
    <property type="entry name" value="SIDEROPHORE-DEGRADING ESTERASE (EUROFUNG)"/>
    <property type="match status" value="1"/>
</dbReference>
<evidence type="ECO:0000313" key="3">
    <source>
        <dbReference type="EMBL" id="GIP54109.1"/>
    </source>
</evidence>
<name>A0ABQ4MDP8_9BACL</name>
<organism evidence="3 4">
    <name type="scientific">Paenibacillus vini</name>
    <dbReference type="NCBI Taxonomy" id="1476024"/>
    <lineage>
        <taxon>Bacteria</taxon>
        <taxon>Bacillati</taxon>
        <taxon>Bacillota</taxon>
        <taxon>Bacilli</taxon>
        <taxon>Bacillales</taxon>
        <taxon>Paenibacillaceae</taxon>
        <taxon>Paenibacillus</taxon>
    </lineage>
</organism>
<dbReference type="SUPFAM" id="SSF53474">
    <property type="entry name" value="alpha/beta-Hydrolases"/>
    <property type="match status" value="2"/>
</dbReference>
<keyword evidence="2" id="KW-0378">Hydrolase</keyword>
<keyword evidence="4" id="KW-1185">Reference proteome</keyword>
<dbReference type="Proteomes" id="UP000679992">
    <property type="component" value="Unassembled WGS sequence"/>
</dbReference>
<dbReference type="InterPro" id="IPR052558">
    <property type="entry name" value="Siderophore_Hydrolase_D"/>
</dbReference>
<dbReference type="InterPro" id="IPR029058">
    <property type="entry name" value="AB_hydrolase_fold"/>
</dbReference>
<evidence type="ECO:0008006" key="5">
    <source>
        <dbReference type="Google" id="ProtNLM"/>
    </source>
</evidence>
<dbReference type="Pfam" id="PF00756">
    <property type="entry name" value="Esterase"/>
    <property type="match status" value="2"/>
</dbReference>
<evidence type="ECO:0000256" key="2">
    <source>
        <dbReference type="ARBA" id="ARBA00022801"/>
    </source>
</evidence>
<comment type="caution">
    <text evidence="3">The sequence shown here is derived from an EMBL/GenBank/DDBJ whole genome shotgun (WGS) entry which is preliminary data.</text>
</comment>
<dbReference type="PANTHER" id="PTHR40841">
    <property type="entry name" value="SIDEROPHORE TRIACETYLFUSARININE C ESTERASE"/>
    <property type="match status" value="1"/>
</dbReference>
<sequence length="523" mass="59175">MKLFRQMTIGTREVLLCLPPSYEDSDRRYPVAYVQDGGFLFTGCIRYLEHLFASEQLGEVILVGLETEDRNAEYTPWPAGSVGGNADGFGGKGRDYVDEVADVLKPYIDANYRTLKEPEHTAMIGGSLGGLISWFAGYWRPEVFGRLGLLSASLWYEGVMEFISNSSELQYDLQRDLRIYMSIGGLEGKYKTNSQRNMVRYNEELHKLLQERGFPEDRLTFEFEPEGTHDDLFMIKRFPEALKRLFGPVPKSPVFDRDDTSRYPVPGTVVWRMNAKATGHEYRIFIAVPDSPPPEEGYPVIYSLDANASFATLAESMRMQARGPHGLPAAVIVGIGYDSTDPIVTGERFRDYTVYADASELPLRPGGLAWPQTGGADAFLDFIEQQLKPEVERYVRINTSRQTLFGHSLGGFLTLYGLFARPGTFQRYAAASPSVWWKNHMLYSKWEEVKPQFTASGRSAELLVIVGTEEKESMIRDARELVRRLRLTETGLSVMFKEIEEEGHVSVLPSLMSPLLRFATQYE</sequence>
<accession>A0ABQ4MDP8</accession>